<proteinExistence type="predicted"/>
<dbReference type="Proteomes" id="UP000887116">
    <property type="component" value="Unassembled WGS sequence"/>
</dbReference>
<evidence type="ECO:0000313" key="1">
    <source>
        <dbReference type="EMBL" id="GFQ98597.1"/>
    </source>
</evidence>
<name>A0A8X6IPS3_TRICU</name>
<evidence type="ECO:0000313" key="2">
    <source>
        <dbReference type="Proteomes" id="UP000887116"/>
    </source>
</evidence>
<sequence length="117" mass="13441">MRIFLRLFATTICPQKSTISELDCIINISRQYYVEVNDFLWLTFKSTISHCKNDKNKRNTDIVSSAVAPALTNGLVMFAFDVLIGTDTSKHLKWDPKDKNKAVRKLKTSWNKMGLKL</sequence>
<organism evidence="1 2">
    <name type="scientific">Trichonephila clavata</name>
    <name type="common">Joro spider</name>
    <name type="synonym">Nephila clavata</name>
    <dbReference type="NCBI Taxonomy" id="2740835"/>
    <lineage>
        <taxon>Eukaryota</taxon>
        <taxon>Metazoa</taxon>
        <taxon>Ecdysozoa</taxon>
        <taxon>Arthropoda</taxon>
        <taxon>Chelicerata</taxon>
        <taxon>Arachnida</taxon>
        <taxon>Araneae</taxon>
        <taxon>Araneomorphae</taxon>
        <taxon>Entelegynae</taxon>
        <taxon>Araneoidea</taxon>
        <taxon>Nephilidae</taxon>
        <taxon>Trichonephila</taxon>
    </lineage>
</organism>
<comment type="caution">
    <text evidence="1">The sequence shown here is derived from an EMBL/GenBank/DDBJ whole genome shotgun (WGS) entry which is preliminary data.</text>
</comment>
<reference evidence="1" key="1">
    <citation type="submission" date="2020-07" db="EMBL/GenBank/DDBJ databases">
        <title>Multicomponent nature underlies the extraordinary mechanical properties of spider dragline silk.</title>
        <authorList>
            <person name="Kono N."/>
            <person name="Nakamura H."/>
            <person name="Mori M."/>
            <person name="Yoshida Y."/>
            <person name="Ohtoshi R."/>
            <person name="Malay A.D."/>
            <person name="Moran D.A.P."/>
            <person name="Tomita M."/>
            <person name="Numata K."/>
            <person name="Arakawa K."/>
        </authorList>
    </citation>
    <scope>NUCLEOTIDE SEQUENCE</scope>
</reference>
<protein>
    <submittedName>
        <fullName evidence="1">Uncharacterized protein</fullName>
    </submittedName>
</protein>
<dbReference type="EMBL" id="BMAO01024903">
    <property type="protein sequence ID" value="GFQ98597.1"/>
    <property type="molecule type" value="Genomic_DNA"/>
</dbReference>
<accession>A0A8X6IPS3</accession>
<dbReference type="AlphaFoldDB" id="A0A8X6IPS3"/>
<keyword evidence="2" id="KW-1185">Reference proteome</keyword>
<gene>
    <name evidence="1" type="ORF">TNCT_40891</name>
</gene>